<evidence type="ECO:0000256" key="2">
    <source>
        <dbReference type="ARBA" id="ARBA00022723"/>
    </source>
</evidence>
<dbReference type="AlphaFoldDB" id="A0A484D6X8"/>
<dbReference type="GO" id="GO:0008270">
    <property type="term" value="F:zinc ion binding"/>
    <property type="evidence" value="ECO:0007669"/>
    <property type="project" value="UniProtKB-KW"/>
</dbReference>
<dbReference type="GO" id="GO:0000122">
    <property type="term" value="P:negative regulation of transcription by RNA polymerase II"/>
    <property type="evidence" value="ECO:0007669"/>
    <property type="project" value="TreeGrafter"/>
</dbReference>
<dbReference type="PROSITE" id="PS00344">
    <property type="entry name" value="GATA_ZN_FINGER_1"/>
    <property type="match status" value="1"/>
</dbReference>
<evidence type="ECO:0000256" key="3">
    <source>
        <dbReference type="ARBA" id="ARBA00022771"/>
    </source>
</evidence>
<dbReference type="PANTHER" id="PTHR10071:SF281">
    <property type="entry name" value="BOX A-BINDING FACTOR-RELATED"/>
    <property type="match status" value="1"/>
</dbReference>
<evidence type="ECO:0000256" key="8">
    <source>
        <dbReference type="ARBA" id="ARBA00023163"/>
    </source>
</evidence>
<evidence type="ECO:0000256" key="1">
    <source>
        <dbReference type="ARBA" id="ARBA00004123"/>
    </source>
</evidence>
<dbReference type="GO" id="GO:0045165">
    <property type="term" value="P:cell fate commitment"/>
    <property type="evidence" value="ECO:0007669"/>
    <property type="project" value="TreeGrafter"/>
</dbReference>
<dbReference type="SMART" id="SM00401">
    <property type="entry name" value="ZnF_GATA"/>
    <property type="match status" value="2"/>
</dbReference>
<sequence>MRLNETHRPTNHLPPSTHAVMMSDYLQLSDWSPAPYQTSKVSPAPSHTFLQSPTMSHDAERPAAACHQFISSSHWLDDSNCAYVPPPLPPPPPPSSFYGNPAVTPPPTCLFTSTPGWNGYYGNLYPSPSSSADWLPGSLSLGWSSAPEQRECVSCGTSSSPLWSRDAAGHLCNTCCLQQKPNNRPLLIPKRRASVSQRRGTLCFNCLTETTTLWRRNSAGEPVCNACGLYYTLHKVNRPLAMKRDGIQTRNRKVTNKKKRSRKSDQSEPKLSIQVPLLTSASSSSSSSSTLVMAPRLT</sequence>
<feature type="compositionally biased region" description="Low complexity" evidence="11">
    <location>
        <begin position="280"/>
        <end position="289"/>
    </location>
</feature>
<gene>
    <name evidence="13" type="ORF">EPR50_G00081720</name>
</gene>
<evidence type="ECO:0000313" key="14">
    <source>
        <dbReference type="Proteomes" id="UP000295070"/>
    </source>
</evidence>
<feature type="region of interest" description="Disordered" evidence="11">
    <location>
        <begin position="244"/>
        <end position="298"/>
    </location>
</feature>
<dbReference type="STRING" id="8167.A0A484D6X8"/>
<dbReference type="GO" id="GO:0000978">
    <property type="term" value="F:RNA polymerase II cis-regulatory region sequence-specific DNA binding"/>
    <property type="evidence" value="ECO:0007669"/>
    <property type="project" value="TreeGrafter"/>
</dbReference>
<evidence type="ECO:0000256" key="4">
    <source>
        <dbReference type="ARBA" id="ARBA00022833"/>
    </source>
</evidence>
<dbReference type="InterPro" id="IPR013088">
    <property type="entry name" value="Znf_NHR/GATA"/>
</dbReference>
<dbReference type="Pfam" id="PF00320">
    <property type="entry name" value="GATA"/>
    <property type="match status" value="1"/>
</dbReference>
<comment type="caution">
    <text evidence="13">The sequence shown here is derived from an EMBL/GenBank/DDBJ whole genome shotgun (WGS) entry which is preliminary data.</text>
</comment>
<keyword evidence="8" id="KW-0804">Transcription</keyword>
<dbReference type="GO" id="GO:0000981">
    <property type="term" value="F:DNA-binding transcription factor activity, RNA polymerase II-specific"/>
    <property type="evidence" value="ECO:0007669"/>
    <property type="project" value="TreeGrafter"/>
</dbReference>
<dbReference type="Gene3D" id="3.30.50.10">
    <property type="entry name" value="Erythroid Transcription Factor GATA-1, subunit A"/>
    <property type="match status" value="2"/>
</dbReference>
<dbReference type="FunFam" id="3.30.50.10:FF:000032">
    <property type="entry name" value="Transcription factor GATA-3"/>
    <property type="match status" value="1"/>
</dbReference>
<name>A0A484D6X8_PERFV</name>
<evidence type="ECO:0000256" key="9">
    <source>
        <dbReference type="ARBA" id="ARBA00023242"/>
    </source>
</evidence>
<feature type="compositionally biased region" description="Basic residues" evidence="11">
    <location>
        <begin position="250"/>
        <end position="262"/>
    </location>
</feature>
<evidence type="ECO:0000256" key="7">
    <source>
        <dbReference type="ARBA" id="ARBA00023159"/>
    </source>
</evidence>
<keyword evidence="9" id="KW-0539">Nucleus</keyword>
<comment type="subcellular location">
    <subcellularLocation>
        <location evidence="1">Nucleus</location>
    </subcellularLocation>
</comment>
<evidence type="ECO:0000256" key="5">
    <source>
        <dbReference type="ARBA" id="ARBA00023015"/>
    </source>
</evidence>
<protein>
    <recommendedName>
        <fullName evidence="12">GATA-type domain-containing protein</fullName>
    </recommendedName>
</protein>
<dbReference type="InterPro" id="IPR000679">
    <property type="entry name" value="Znf_GATA"/>
</dbReference>
<accession>A0A484D6X8</accession>
<keyword evidence="5" id="KW-0805">Transcription regulation</keyword>
<dbReference type="PROSITE" id="PS50114">
    <property type="entry name" value="GATA_ZN_FINGER_2"/>
    <property type="match status" value="2"/>
</dbReference>
<organism evidence="13 14">
    <name type="scientific">Perca flavescens</name>
    <name type="common">American yellow perch</name>
    <name type="synonym">Morone flavescens</name>
    <dbReference type="NCBI Taxonomy" id="8167"/>
    <lineage>
        <taxon>Eukaryota</taxon>
        <taxon>Metazoa</taxon>
        <taxon>Chordata</taxon>
        <taxon>Craniata</taxon>
        <taxon>Vertebrata</taxon>
        <taxon>Euteleostomi</taxon>
        <taxon>Actinopterygii</taxon>
        <taxon>Neopterygii</taxon>
        <taxon>Teleostei</taxon>
        <taxon>Neoteleostei</taxon>
        <taxon>Acanthomorphata</taxon>
        <taxon>Eupercaria</taxon>
        <taxon>Perciformes</taxon>
        <taxon>Percoidei</taxon>
        <taxon>Percidae</taxon>
        <taxon>Percinae</taxon>
        <taxon>Perca</taxon>
    </lineage>
</organism>
<evidence type="ECO:0000259" key="12">
    <source>
        <dbReference type="PROSITE" id="PS50114"/>
    </source>
</evidence>
<evidence type="ECO:0000256" key="10">
    <source>
        <dbReference type="PROSITE-ProRule" id="PRU00094"/>
    </source>
</evidence>
<evidence type="ECO:0000256" key="6">
    <source>
        <dbReference type="ARBA" id="ARBA00023125"/>
    </source>
</evidence>
<evidence type="ECO:0000256" key="11">
    <source>
        <dbReference type="SAM" id="MobiDB-lite"/>
    </source>
</evidence>
<dbReference type="Proteomes" id="UP000295070">
    <property type="component" value="Chromosome 7"/>
</dbReference>
<keyword evidence="14" id="KW-1185">Reference proteome</keyword>
<reference evidence="13 14" key="1">
    <citation type="submission" date="2019-01" db="EMBL/GenBank/DDBJ databases">
        <title>A chromosome-scale genome assembly of the yellow perch, Perca flavescens.</title>
        <authorList>
            <person name="Feron R."/>
            <person name="Morvezen R."/>
            <person name="Bestin A."/>
            <person name="Haffray P."/>
            <person name="Klopp C."/>
            <person name="Zahm M."/>
            <person name="Cabau C."/>
            <person name="Roques C."/>
            <person name="Donnadieu C."/>
            <person name="Bouchez O."/>
            <person name="Christie M."/>
            <person name="Larson W."/>
            <person name="Guiguen Y."/>
        </authorList>
    </citation>
    <scope>NUCLEOTIDE SEQUENCE [LARGE SCALE GENOMIC DNA]</scope>
    <source>
        <strain evidence="13">YP-PL-M2</strain>
        <tissue evidence="13">Blood</tissue>
    </source>
</reference>
<keyword evidence="2" id="KW-0479">Metal-binding</keyword>
<dbReference type="EMBL" id="SCKG01000007">
    <property type="protein sequence ID" value="TDH11043.1"/>
    <property type="molecule type" value="Genomic_DNA"/>
</dbReference>
<proteinExistence type="predicted"/>
<keyword evidence="6" id="KW-0238">DNA-binding</keyword>
<keyword evidence="4" id="KW-0862">Zinc</keyword>
<feature type="domain" description="GATA-type" evidence="12">
    <location>
        <begin position="146"/>
        <end position="199"/>
    </location>
</feature>
<dbReference type="PRINTS" id="PR00619">
    <property type="entry name" value="GATAZNFINGER"/>
</dbReference>
<keyword evidence="3 10" id="KW-0863">Zinc-finger</keyword>
<dbReference type="PANTHER" id="PTHR10071">
    <property type="entry name" value="TRANSCRIPTION FACTOR GATA FAMILY MEMBER"/>
    <property type="match status" value="1"/>
</dbReference>
<dbReference type="InterPro" id="IPR039355">
    <property type="entry name" value="Transcription_factor_GATA"/>
</dbReference>
<evidence type="ECO:0000313" key="13">
    <source>
        <dbReference type="EMBL" id="TDH11043.1"/>
    </source>
</evidence>
<dbReference type="CDD" id="cd00202">
    <property type="entry name" value="ZnF_GATA"/>
    <property type="match status" value="1"/>
</dbReference>
<dbReference type="GO" id="GO:0005634">
    <property type="term" value="C:nucleus"/>
    <property type="evidence" value="ECO:0007669"/>
    <property type="project" value="UniProtKB-SubCell"/>
</dbReference>
<feature type="domain" description="GATA-type" evidence="12">
    <location>
        <begin position="197"/>
        <end position="250"/>
    </location>
</feature>
<dbReference type="GO" id="GO:0045944">
    <property type="term" value="P:positive regulation of transcription by RNA polymerase II"/>
    <property type="evidence" value="ECO:0007669"/>
    <property type="project" value="TreeGrafter"/>
</dbReference>
<dbReference type="SUPFAM" id="SSF57716">
    <property type="entry name" value="Glucocorticoid receptor-like (DNA-binding domain)"/>
    <property type="match status" value="2"/>
</dbReference>
<keyword evidence="7" id="KW-0010">Activator</keyword>